<dbReference type="STRING" id="348151.IV55_GL000238"/>
<comment type="caution">
    <text evidence="4">The sequence shown here is derived from an EMBL/GenBank/DDBJ whole genome shotgun (WGS) entry which is preliminary data.</text>
</comment>
<proteinExistence type="predicted"/>
<keyword evidence="3" id="KW-1133">Transmembrane helix</keyword>
<name>A0A0R2L6D6_9LACO</name>
<keyword evidence="3" id="KW-0812">Transmembrane</keyword>
<dbReference type="GO" id="GO:0005345">
    <property type="term" value="F:purine nucleobase transmembrane transporter activity"/>
    <property type="evidence" value="ECO:0007669"/>
    <property type="project" value="TreeGrafter"/>
</dbReference>
<feature type="transmembrane region" description="Helical" evidence="3">
    <location>
        <begin position="7"/>
        <end position="33"/>
    </location>
</feature>
<dbReference type="GO" id="GO:0005886">
    <property type="term" value="C:plasma membrane"/>
    <property type="evidence" value="ECO:0007669"/>
    <property type="project" value="TreeGrafter"/>
</dbReference>
<keyword evidence="5" id="KW-1185">Reference proteome</keyword>
<dbReference type="EMBL" id="JQCB01000001">
    <property type="protein sequence ID" value="KRN97310.1"/>
    <property type="molecule type" value="Genomic_DNA"/>
</dbReference>
<gene>
    <name evidence="4" type="ORF">IV55_GL000238</name>
</gene>
<dbReference type="AlphaFoldDB" id="A0A0R2L6D6"/>
<comment type="subcellular location">
    <subcellularLocation>
        <location evidence="1">Endomembrane system</location>
        <topology evidence="1">Multi-pass membrane protein</topology>
    </subcellularLocation>
</comment>
<feature type="transmembrane region" description="Helical" evidence="3">
    <location>
        <begin position="53"/>
        <end position="79"/>
    </location>
</feature>
<dbReference type="PANTHER" id="PTHR43337">
    <property type="entry name" value="XANTHINE/URACIL PERMEASE C887.17-RELATED"/>
    <property type="match status" value="1"/>
</dbReference>
<accession>A0A0R2L6D6</accession>
<dbReference type="PANTHER" id="PTHR43337:SF1">
    <property type="entry name" value="XANTHINE_URACIL PERMEASE C887.17-RELATED"/>
    <property type="match status" value="1"/>
</dbReference>
<dbReference type="Proteomes" id="UP000051139">
    <property type="component" value="Unassembled WGS sequence"/>
</dbReference>
<sequence length="112" mass="12255">MAAGFAFSLVFAPFVNVIPGAATAPILIVVGIMMMNEFKMINWADTEIAVPAFFTAAFMAFSYSISYGIAAGFIFYILVKAAKRKFNEISPILWVITALFLLNFIVLALNSK</sequence>
<keyword evidence="2" id="KW-0813">Transport</keyword>
<protein>
    <submittedName>
        <fullName evidence="4">Xanthine uracil vitamin C permease</fullName>
    </submittedName>
</protein>
<evidence type="ECO:0000313" key="4">
    <source>
        <dbReference type="EMBL" id="KRN97310.1"/>
    </source>
</evidence>
<evidence type="ECO:0000256" key="2">
    <source>
        <dbReference type="ARBA" id="ARBA00022448"/>
    </source>
</evidence>
<feature type="transmembrane region" description="Helical" evidence="3">
    <location>
        <begin position="91"/>
        <end position="109"/>
    </location>
</feature>
<organism evidence="4 5">
    <name type="scientific">Furfurilactobacillus siliginis</name>
    <dbReference type="NCBI Taxonomy" id="348151"/>
    <lineage>
        <taxon>Bacteria</taxon>
        <taxon>Bacillati</taxon>
        <taxon>Bacillota</taxon>
        <taxon>Bacilli</taxon>
        <taxon>Lactobacillales</taxon>
        <taxon>Lactobacillaceae</taxon>
        <taxon>Furfurilactobacillus</taxon>
    </lineage>
</organism>
<reference evidence="4 5" key="1">
    <citation type="journal article" date="2015" name="Genome Announc.">
        <title>Expanding the biotechnology potential of lactobacilli through comparative genomics of 213 strains and associated genera.</title>
        <authorList>
            <person name="Sun Z."/>
            <person name="Harris H.M."/>
            <person name="McCann A."/>
            <person name="Guo C."/>
            <person name="Argimon S."/>
            <person name="Zhang W."/>
            <person name="Yang X."/>
            <person name="Jeffery I.B."/>
            <person name="Cooney J.C."/>
            <person name="Kagawa T.F."/>
            <person name="Liu W."/>
            <person name="Song Y."/>
            <person name="Salvetti E."/>
            <person name="Wrobel A."/>
            <person name="Rasinkangas P."/>
            <person name="Parkhill J."/>
            <person name="Rea M.C."/>
            <person name="O'Sullivan O."/>
            <person name="Ritari J."/>
            <person name="Douillard F.P."/>
            <person name="Paul Ross R."/>
            <person name="Yang R."/>
            <person name="Briner A.E."/>
            <person name="Felis G.E."/>
            <person name="de Vos W.M."/>
            <person name="Barrangou R."/>
            <person name="Klaenhammer T.R."/>
            <person name="Caufield P.W."/>
            <person name="Cui Y."/>
            <person name="Zhang H."/>
            <person name="O'Toole P.W."/>
        </authorList>
    </citation>
    <scope>NUCLEOTIDE SEQUENCE [LARGE SCALE GENOMIC DNA]</scope>
    <source>
        <strain evidence="4 5">DSM 22696</strain>
    </source>
</reference>
<keyword evidence="3" id="KW-0472">Membrane</keyword>
<dbReference type="PATRIC" id="fig|348151.3.peg.243"/>
<evidence type="ECO:0000313" key="5">
    <source>
        <dbReference type="Proteomes" id="UP000051139"/>
    </source>
</evidence>
<evidence type="ECO:0000256" key="1">
    <source>
        <dbReference type="ARBA" id="ARBA00004127"/>
    </source>
</evidence>
<dbReference type="InterPro" id="IPR045018">
    <property type="entry name" value="Azg-like"/>
</dbReference>
<dbReference type="GO" id="GO:0012505">
    <property type="term" value="C:endomembrane system"/>
    <property type="evidence" value="ECO:0007669"/>
    <property type="project" value="UniProtKB-SubCell"/>
</dbReference>
<evidence type="ECO:0000256" key="3">
    <source>
        <dbReference type="SAM" id="Phobius"/>
    </source>
</evidence>